<accession>Q0KFP8</accession>
<keyword evidence="4" id="KW-1185">Reference proteome</keyword>
<evidence type="ECO:0000313" key="4">
    <source>
        <dbReference type="Proteomes" id="UP000008210"/>
    </source>
</evidence>
<proteinExistence type="predicted"/>
<sequence>MKRILVLFFGLALVPPAFAQVPSQVFDSCVLMESYKAAKYQELGGDATVIDDEIPGYSVLSYQHKGIAYGYASSASSQPDFLVVGSQRVSILKAQRVGKANPERIDPAQAVYGIVRYKARAYYCVASNFEGLGRSGSFQNIRAAYIAPLNASSKALKMSGLYYSVRDIRNIPR</sequence>
<dbReference type="RefSeq" id="WP_011614294.1">
    <property type="nucleotide sequence ID" value="NC_008313.1"/>
</dbReference>
<name>Q0KFP8_CUPNH</name>
<evidence type="ECO:0000256" key="1">
    <source>
        <dbReference type="SAM" id="SignalP"/>
    </source>
</evidence>
<dbReference type="EMBL" id="CP039287">
    <property type="protein sequence ID" value="QCB99144.1"/>
    <property type="molecule type" value="Genomic_DNA"/>
</dbReference>
<gene>
    <name evidence="2" type="ordered locus">H16_A0021</name>
    <name evidence="3" type="ORF">E6A55_00115</name>
</gene>
<dbReference type="Proteomes" id="UP000008210">
    <property type="component" value="Chromosome 1"/>
</dbReference>
<evidence type="ECO:0000313" key="3">
    <source>
        <dbReference type="EMBL" id="QCB99144.1"/>
    </source>
</evidence>
<dbReference type="KEGG" id="reh:H16_A0021"/>
<keyword evidence="1" id="KW-0732">Signal</keyword>
<dbReference type="EMBL" id="AM260479">
    <property type="protein sequence ID" value="CAJ91173.1"/>
    <property type="molecule type" value="Genomic_DNA"/>
</dbReference>
<dbReference type="Proteomes" id="UP000296079">
    <property type="component" value="Chromosome 1"/>
</dbReference>
<reference evidence="3 5" key="2">
    <citation type="submission" date="2019-04" db="EMBL/GenBank/DDBJ databases">
        <title>Long-read de novo sequencing of Cupriavidus necator H16.</title>
        <authorList>
            <person name="Little G.T."/>
            <person name="Ehsaan M."/>
            <person name="Arenas-Lopez C."/>
            <person name="Jawed K."/>
            <person name="Winzer K."/>
            <person name="Kovacs K."/>
            <person name="Malys N."/>
            <person name="Minton N.P."/>
        </authorList>
    </citation>
    <scope>NUCLEOTIDE SEQUENCE [LARGE SCALE GENOMIC DNA]</scope>
    <source>
        <strain evidence="3 5">H16</strain>
    </source>
</reference>
<dbReference type="STRING" id="381666.H16_A0021"/>
<evidence type="ECO:0000313" key="5">
    <source>
        <dbReference type="Proteomes" id="UP000296079"/>
    </source>
</evidence>
<dbReference type="AlphaFoldDB" id="Q0KFP8"/>
<feature type="chain" id="PRO_5004175021" evidence="1">
    <location>
        <begin position="20"/>
        <end position="173"/>
    </location>
</feature>
<feature type="signal peptide" evidence="1">
    <location>
        <begin position="1"/>
        <end position="19"/>
    </location>
</feature>
<protein>
    <submittedName>
        <fullName evidence="2">Uncharacterized protein</fullName>
    </submittedName>
</protein>
<organism evidence="2 4">
    <name type="scientific">Cupriavidus necator (strain ATCC 17699 / DSM 428 / KCTC 22496 / NCIMB 10442 / H16 / Stanier 337)</name>
    <name type="common">Ralstonia eutropha</name>
    <dbReference type="NCBI Taxonomy" id="381666"/>
    <lineage>
        <taxon>Bacteria</taxon>
        <taxon>Pseudomonadati</taxon>
        <taxon>Pseudomonadota</taxon>
        <taxon>Betaproteobacteria</taxon>
        <taxon>Burkholderiales</taxon>
        <taxon>Burkholderiaceae</taxon>
        <taxon>Cupriavidus</taxon>
    </lineage>
</organism>
<evidence type="ECO:0000313" key="2">
    <source>
        <dbReference type="EMBL" id="CAJ91173.1"/>
    </source>
</evidence>
<reference evidence="2 4" key="1">
    <citation type="journal article" date="2006" name="Nat. Biotechnol.">
        <title>Genome sequence of the bioplastic-producing 'Knallgas' bacterium Ralstonia eutropha H16.</title>
        <authorList>
            <person name="Pohlmann A."/>
            <person name="Fricke W.F."/>
            <person name="Reinecke F."/>
            <person name="Kusian B."/>
            <person name="Liesegang H."/>
            <person name="Cramm R."/>
            <person name="Eitinger T."/>
            <person name="Ewering C."/>
            <person name="Potter M."/>
            <person name="Schwartz E."/>
            <person name="Strittmatter A."/>
            <person name="Voss I."/>
            <person name="Gottschalk G."/>
            <person name="Steinbuechel A."/>
            <person name="Friedrich B."/>
            <person name="Bowien B."/>
        </authorList>
    </citation>
    <scope>NUCLEOTIDE SEQUENCE [LARGE SCALE GENOMIC DNA]</scope>
    <source>
        <strain evidence="4">ATCC 17699 / DSM 428 / KCTC 22496 / NCIMB 10442 / H16 / Stanier 337</strain>
        <strain evidence="2">H16</strain>
    </source>
</reference>
<dbReference type="OrthoDB" id="8779032at2"/>
<dbReference type="HOGENOM" id="CLU_1545056_0_0_4"/>